<keyword evidence="2" id="KW-1185">Reference proteome</keyword>
<proteinExistence type="predicted"/>
<evidence type="ECO:0000313" key="1">
    <source>
        <dbReference type="EMBL" id="EDO03225.1"/>
    </source>
</evidence>
<dbReference type="AlphaFoldDB" id="A7EK59"/>
<accession>A7EK59</accession>
<name>A7EK59_SCLS1</name>
<protein>
    <submittedName>
        <fullName evidence="1">Uncharacterized protein</fullName>
    </submittedName>
</protein>
<sequence>MAVADYEDVHGAKWSEPLPGARENRCLMRELSSHNITDAVCSLVSSRSATTYRKVCRDEGFVGGAWRSSHPLGAREHIQDAGSP</sequence>
<dbReference type="HOGENOM" id="CLU_2528832_0_0_1"/>
<organism evidence="1 2">
    <name type="scientific">Sclerotinia sclerotiorum (strain ATCC 18683 / 1980 / Ss-1)</name>
    <name type="common">White mold</name>
    <name type="synonym">Whetzelinia sclerotiorum</name>
    <dbReference type="NCBI Taxonomy" id="665079"/>
    <lineage>
        <taxon>Eukaryota</taxon>
        <taxon>Fungi</taxon>
        <taxon>Dikarya</taxon>
        <taxon>Ascomycota</taxon>
        <taxon>Pezizomycotina</taxon>
        <taxon>Leotiomycetes</taxon>
        <taxon>Helotiales</taxon>
        <taxon>Sclerotiniaceae</taxon>
        <taxon>Sclerotinia</taxon>
    </lineage>
</organism>
<dbReference type="EMBL" id="CH476627">
    <property type="protein sequence ID" value="EDO03225.1"/>
    <property type="molecule type" value="Genomic_DNA"/>
</dbReference>
<evidence type="ECO:0000313" key="2">
    <source>
        <dbReference type="Proteomes" id="UP000001312"/>
    </source>
</evidence>
<dbReference type="KEGG" id="ssl:SS1G_05705"/>
<dbReference type="InParanoid" id="A7EK59"/>
<dbReference type="GeneID" id="5489178"/>
<dbReference type="Proteomes" id="UP000001312">
    <property type="component" value="Unassembled WGS sequence"/>
</dbReference>
<gene>
    <name evidence="1" type="ORF">SS1G_05705</name>
</gene>
<dbReference type="RefSeq" id="XP_001592784.1">
    <property type="nucleotide sequence ID" value="XM_001592734.1"/>
</dbReference>
<reference evidence="2" key="1">
    <citation type="journal article" date="2011" name="PLoS Genet.">
        <title>Genomic analysis of the necrotrophic fungal pathogens Sclerotinia sclerotiorum and Botrytis cinerea.</title>
        <authorList>
            <person name="Amselem J."/>
            <person name="Cuomo C.A."/>
            <person name="van Kan J.A."/>
            <person name="Viaud M."/>
            <person name="Benito E.P."/>
            <person name="Couloux A."/>
            <person name="Coutinho P.M."/>
            <person name="de Vries R.P."/>
            <person name="Dyer P.S."/>
            <person name="Fillinger S."/>
            <person name="Fournier E."/>
            <person name="Gout L."/>
            <person name="Hahn M."/>
            <person name="Kohn L."/>
            <person name="Lapalu N."/>
            <person name="Plummer K.M."/>
            <person name="Pradier J.M."/>
            <person name="Quevillon E."/>
            <person name="Sharon A."/>
            <person name="Simon A."/>
            <person name="ten Have A."/>
            <person name="Tudzynski B."/>
            <person name="Tudzynski P."/>
            <person name="Wincker P."/>
            <person name="Andrew M."/>
            <person name="Anthouard V."/>
            <person name="Beever R.E."/>
            <person name="Beffa R."/>
            <person name="Benoit I."/>
            <person name="Bouzid O."/>
            <person name="Brault B."/>
            <person name="Chen Z."/>
            <person name="Choquer M."/>
            <person name="Collemare J."/>
            <person name="Cotton P."/>
            <person name="Danchin E.G."/>
            <person name="Da Silva C."/>
            <person name="Gautier A."/>
            <person name="Giraud C."/>
            <person name="Giraud T."/>
            <person name="Gonzalez C."/>
            <person name="Grossetete S."/>
            <person name="Guldener U."/>
            <person name="Henrissat B."/>
            <person name="Howlett B.J."/>
            <person name="Kodira C."/>
            <person name="Kretschmer M."/>
            <person name="Lappartient A."/>
            <person name="Leroch M."/>
            <person name="Levis C."/>
            <person name="Mauceli E."/>
            <person name="Neuveglise C."/>
            <person name="Oeser B."/>
            <person name="Pearson M."/>
            <person name="Poulain J."/>
            <person name="Poussereau N."/>
            <person name="Quesneville H."/>
            <person name="Rascle C."/>
            <person name="Schumacher J."/>
            <person name="Segurens B."/>
            <person name="Sexton A."/>
            <person name="Silva E."/>
            <person name="Sirven C."/>
            <person name="Soanes D.M."/>
            <person name="Talbot N.J."/>
            <person name="Templeton M."/>
            <person name="Yandava C."/>
            <person name="Yarden O."/>
            <person name="Zeng Q."/>
            <person name="Rollins J.A."/>
            <person name="Lebrun M.H."/>
            <person name="Dickman M."/>
        </authorList>
    </citation>
    <scope>NUCLEOTIDE SEQUENCE [LARGE SCALE GENOMIC DNA]</scope>
    <source>
        <strain evidence="2">ATCC 18683 / 1980 / Ss-1</strain>
    </source>
</reference>